<proteinExistence type="predicted"/>
<dbReference type="InterPro" id="IPR013783">
    <property type="entry name" value="Ig-like_fold"/>
</dbReference>
<feature type="domain" description="PEGA" evidence="8">
    <location>
        <begin position="303"/>
        <end position="372"/>
    </location>
</feature>
<dbReference type="Proteomes" id="UP000182200">
    <property type="component" value="Unassembled WGS sequence"/>
</dbReference>
<dbReference type="InterPro" id="IPR011110">
    <property type="entry name" value="Reg_prop"/>
</dbReference>
<dbReference type="Proteomes" id="UP000182011">
    <property type="component" value="Unassembled WGS sequence"/>
</dbReference>
<dbReference type="EMBL" id="FAOP01000002">
    <property type="protein sequence ID" value="CUU01377.1"/>
    <property type="molecule type" value="Genomic_DNA"/>
</dbReference>
<dbReference type="RefSeq" id="WP_075426150.1">
    <property type="nucleotide sequence ID" value="NZ_CZVI01000004.1"/>
</dbReference>
<dbReference type="GO" id="GO:0006508">
    <property type="term" value="P:proteolysis"/>
    <property type="evidence" value="ECO:0007669"/>
    <property type="project" value="InterPro"/>
</dbReference>
<feature type="domain" description="Peptidase C14 caspase" evidence="7">
    <location>
        <begin position="42"/>
        <end position="271"/>
    </location>
</feature>
<dbReference type="Pfam" id="PF22544">
    <property type="entry name" value="HYDIN_VesB_CFA65-like_Ig"/>
    <property type="match status" value="1"/>
</dbReference>
<dbReference type="PANTHER" id="PTHR36194">
    <property type="entry name" value="S-LAYER-LIKE PROTEIN"/>
    <property type="match status" value="1"/>
</dbReference>
<keyword evidence="6" id="KW-1133">Transmembrane helix</keyword>
<evidence type="ECO:0000256" key="6">
    <source>
        <dbReference type="SAM" id="Phobius"/>
    </source>
</evidence>
<dbReference type="PROSITE" id="PS00018">
    <property type="entry name" value="EF_HAND_1"/>
    <property type="match status" value="1"/>
</dbReference>
<dbReference type="EMBL" id="CZVI01000004">
    <property type="protein sequence ID" value="CUS80893.1"/>
    <property type="molecule type" value="Genomic_DNA"/>
</dbReference>
<sequence length="838" mass="91817">MKKILALMLIFLLSFSLLSQERGIGLREDGRPSLQSFYRESWALVVGINDYLRAPKLRYAVNDAKAIVDILVNSYGFKRENVIELYDKDATKENIMRAFDRLRRLASENDRVFIFFAGHGITEVLLDGRERGFILPYEGSKAEVLTTAISTDQLNEISLFIKAKHLFIVMDACYGGLIFARAQPISAEALDYVKIISTRVARKALTAGGRDQPVFDTGPGGHSIFTYYFVDGLKTMSADLNRDGIITTSELMDYVGPRVTAESKGVQTPEYGVLLGDKGGDFVFIPVGVVDVSMGMDVALKPGRLTIVSNVDGADVYVDNRMIGKLEGNKFTLDLKPGKHLVELRKDRYTSARGEVLISPGEAKEVKFTLSRSTFSVNVKTEPEDALVYVNDKLLGKGSFRADVEAGKVKFRVEREGYEAVEREVVVDRDDLELKFVLNRIVVWTKMRLNGNSVLSVAFEGDYVWLGTTNGLVKLNRFTGEKINYNKSTSGLPSDYVRAILIDSQGHKWIGTYGGLAKFDGVRWTVYNTSNLGLPSDNVYAIAVDSDGNKWIGTGKGLAKFDGVRWTVYNTSNSDLPSDNVYAIAIDGQGNKWIGTWGGGVAKFDGVKWTLYNTSNSGLPSNNVYTIVIDSNGNKWIGTDGGVAKFDGANWIVYNASNSGLPSDNIYAIAMDSEGTKWIGTNGGVTVYRENGVKPFPKPYAYFYSNKLDFGKLYLGEINRLGLKVSNDGGSELKITDVSVKSSSFKFLGKLPIVLNPGDSVNLSFLFSPSSVGFYVDTVLVYSNSHSDSVFKVILVGSGEGSMDRDAAGIIKAPGEEMLLALGFGLLLLLLILILGSG</sequence>
<dbReference type="OrthoDB" id="799853at2"/>
<dbReference type="Gene3D" id="3.40.50.1460">
    <property type="match status" value="1"/>
</dbReference>
<accession>A0A0P1M408</accession>
<dbReference type="Pfam" id="PF00656">
    <property type="entry name" value="Peptidase_C14"/>
    <property type="match status" value="1"/>
</dbReference>
<evidence type="ECO:0000256" key="5">
    <source>
        <dbReference type="ARBA" id="ARBA00023273"/>
    </source>
</evidence>
<evidence type="ECO:0000313" key="13">
    <source>
        <dbReference type="Proteomes" id="UP000182200"/>
    </source>
</evidence>
<evidence type="ECO:0000313" key="10">
    <source>
        <dbReference type="EMBL" id="CUS80893.1"/>
    </source>
</evidence>
<keyword evidence="13" id="KW-1185">Reference proteome</keyword>
<dbReference type="STRING" id="1633631.GCA_001442925_00261"/>
<evidence type="ECO:0000256" key="1">
    <source>
        <dbReference type="ARBA" id="ARBA00004138"/>
    </source>
</evidence>
<dbReference type="Gene3D" id="2.130.10.10">
    <property type="entry name" value="YVTN repeat-like/Quinoprotein amine dehydrogenase"/>
    <property type="match status" value="2"/>
</dbReference>
<dbReference type="Gene3D" id="2.60.40.10">
    <property type="entry name" value="Immunoglobulins"/>
    <property type="match status" value="1"/>
</dbReference>
<dbReference type="SUPFAM" id="SSF63829">
    <property type="entry name" value="Calcium-dependent phosphotriesterase"/>
    <property type="match status" value="1"/>
</dbReference>
<feature type="domain" description="HYDIN/VesB/CFA65-like Ig-like" evidence="9">
    <location>
        <begin position="704"/>
        <end position="790"/>
    </location>
</feature>
<accession>A0A0P1LLV4</accession>
<feature type="domain" description="PEGA" evidence="8">
    <location>
        <begin position="376"/>
        <end position="431"/>
    </location>
</feature>
<accession>A0A0P1LS65</accession>
<dbReference type="PANTHER" id="PTHR36194:SF1">
    <property type="entry name" value="S-LAYER-LIKE PROTEIN"/>
    <property type="match status" value="1"/>
</dbReference>
<dbReference type="GO" id="GO:0005737">
    <property type="term" value="C:cytoplasm"/>
    <property type="evidence" value="ECO:0007669"/>
    <property type="project" value="UniProtKB-SubCell"/>
</dbReference>
<dbReference type="InterPro" id="IPR011600">
    <property type="entry name" value="Pept_C14_caspase"/>
</dbReference>
<dbReference type="SUPFAM" id="SSF52129">
    <property type="entry name" value="Caspase-like"/>
    <property type="match status" value="1"/>
</dbReference>
<organism evidence="11 12">
    <name type="scientific">Candidatus Kryptonium thompsonii</name>
    <dbReference type="NCBI Taxonomy" id="1633631"/>
    <lineage>
        <taxon>Bacteria</taxon>
        <taxon>Pseudomonadati</taxon>
        <taxon>Candidatus Kryptoniota</taxon>
        <taxon>Candidatus Kryptonium</taxon>
    </lineage>
</organism>
<accession>A0A0P1M4A2</accession>
<dbReference type="InterPro" id="IPR018247">
    <property type="entry name" value="EF_Hand_1_Ca_BS"/>
</dbReference>
<evidence type="ECO:0000259" key="7">
    <source>
        <dbReference type="Pfam" id="PF00656"/>
    </source>
</evidence>
<accession>A0A0N7MXY3</accession>
<keyword evidence="6" id="KW-0472">Membrane</keyword>
<evidence type="ECO:0000313" key="12">
    <source>
        <dbReference type="Proteomes" id="UP000182011"/>
    </source>
</evidence>
<keyword evidence="3" id="KW-0963">Cytoplasm</keyword>
<keyword evidence="6" id="KW-0812">Transmembrane</keyword>
<dbReference type="InterPro" id="IPR029030">
    <property type="entry name" value="Caspase-like_dom_sf"/>
</dbReference>
<dbReference type="InterPro" id="IPR053879">
    <property type="entry name" value="HYDIN_VesB_CFA65-like_Ig"/>
</dbReference>
<dbReference type="InterPro" id="IPR013229">
    <property type="entry name" value="PEGA"/>
</dbReference>
<evidence type="ECO:0000313" key="11">
    <source>
        <dbReference type="EMBL" id="CUU01377.1"/>
    </source>
</evidence>
<feature type="transmembrane region" description="Helical" evidence="6">
    <location>
        <begin position="818"/>
        <end position="836"/>
    </location>
</feature>
<evidence type="ECO:0000256" key="3">
    <source>
        <dbReference type="ARBA" id="ARBA00022490"/>
    </source>
</evidence>
<dbReference type="GO" id="GO:0004197">
    <property type="term" value="F:cysteine-type endopeptidase activity"/>
    <property type="evidence" value="ECO:0007669"/>
    <property type="project" value="InterPro"/>
</dbReference>
<keyword evidence="4" id="KW-0969">Cilium</keyword>
<accession>A0A0S4MUC3</accession>
<reference evidence="11 12" key="2">
    <citation type="submission" date="2015-11" db="EMBL/GenBank/DDBJ databases">
        <authorList>
            <person name="Zhang Y."/>
            <person name="Guo Z."/>
        </authorList>
    </citation>
    <scope>NUCLEOTIDE SEQUENCE [LARGE SCALE GENOMIC DNA]</scope>
    <source>
        <strain evidence="11">JGI-4</strain>
    </source>
</reference>
<gene>
    <name evidence="11" type="ORF">JGI4_00259</name>
    <name evidence="10" type="ORF">JGI8_00450</name>
</gene>
<evidence type="ECO:0000259" key="8">
    <source>
        <dbReference type="Pfam" id="PF08308"/>
    </source>
</evidence>
<evidence type="ECO:0000256" key="2">
    <source>
        <dbReference type="ARBA" id="ARBA00004496"/>
    </source>
</evidence>
<dbReference type="InterPro" id="IPR015943">
    <property type="entry name" value="WD40/YVTN_repeat-like_dom_sf"/>
</dbReference>
<accession>A0A0P1LCI0</accession>
<dbReference type="AlphaFoldDB" id="A0A0P1M408"/>
<dbReference type="Pfam" id="PF07494">
    <property type="entry name" value="Reg_prop"/>
    <property type="match status" value="5"/>
</dbReference>
<keyword evidence="5" id="KW-0966">Cell projection</keyword>
<evidence type="ECO:0000259" key="9">
    <source>
        <dbReference type="Pfam" id="PF22544"/>
    </source>
</evidence>
<protein>
    <submittedName>
        <fullName evidence="11">Two component regulator propeller</fullName>
    </submittedName>
</protein>
<evidence type="ECO:0000256" key="4">
    <source>
        <dbReference type="ARBA" id="ARBA00023069"/>
    </source>
</evidence>
<reference evidence="10 13" key="1">
    <citation type="submission" date="2015-11" db="EMBL/GenBank/DDBJ databases">
        <authorList>
            <person name="Varghese N."/>
        </authorList>
    </citation>
    <scope>NUCLEOTIDE SEQUENCE [LARGE SCALE GENOMIC DNA]</scope>
    <source>
        <strain evidence="10 13">JGI-8</strain>
    </source>
</reference>
<name>A0A0P1M408_9BACT</name>
<dbReference type="Pfam" id="PF08308">
    <property type="entry name" value="PEGA"/>
    <property type="match status" value="2"/>
</dbReference>
<comment type="subcellular location">
    <subcellularLocation>
        <location evidence="1">Cell projection</location>
        <location evidence="1">Cilium</location>
    </subcellularLocation>
    <subcellularLocation>
        <location evidence="2">Cytoplasm</location>
    </subcellularLocation>
</comment>